<dbReference type="Pfam" id="PF17770">
    <property type="entry name" value="RNase_J_C"/>
    <property type="match status" value="1"/>
</dbReference>
<dbReference type="GO" id="GO:0004521">
    <property type="term" value="F:RNA endonuclease activity"/>
    <property type="evidence" value="ECO:0007669"/>
    <property type="project" value="UniProtKB-UniRule"/>
</dbReference>
<keyword evidence="3 12" id="KW-0479">Metal-binding</keyword>
<dbReference type="EMBL" id="JAAVVK010000001">
    <property type="protein sequence ID" value="NKE38234.1"/>
    <property type="molecule type" value="Genomic_DNA"/>
</dbReference>
<dbReference type="PANTHER" id="PTHR43694">
    <property type="entry name" value="RIBONUCLEASE J"/>
    <property type="match status" value="1"/>
</dbReference>
<feature type="binding site" evidence="12">
    <location>
        <position position="180"/>
    </location>
    <ligand>
        <name>Zn(2+)</name>
        <dbReference type="ChEBI" id="CHEBI:29105"/>
        <label>1</label>
        <note>catalytic</note>
    </ligand>
</feature>
<keyword evidence="9" id="KW-0698">rRNA processing</keyword>
<dbReference type="CDD" id="cd07714">
    <property type="entry name" value="RNaseJ_MBL-fold"/>
    <property type="match status" value="1"/>
</dbReference>
<evidence type="ECO:0000256" key="4">
    <source>
        <dbReference type="ARBA" id="ARBA00022759"/>
    </source>
</evidence>
<dbReference type="Gene3D" id="3.40.50.10710">
    <property type="entry name" value="Metallo-hydrolase/oxidoreductase"/>
    <property type="match status" value="1"/>
</dbReference>
<dbReference type="AlphaFoldDB" id="A0A846TZN3"/>
<organism evidence="14 15">
    <name type="scientific">Spiroplasma platyhelix PALS-1</name>
    <dbReference type="NCBI Taxonomy" id="1276218"/>
    <lineage>
        <taxon>Bacteria</taxon>
        <taxon>Bacillati</taxon>
        <taxon>Mycoplasmatota</taxon>
        <taxon>Mollicutes</taxon>
        <taxon>Entomoplasmatales</taxon>
        <taxon>Spiroplasmataceae</taxon>
        <taxon>Spiroplasma</taxon>
    </lineage>
</organism>
<evidence type="ECO:0000256" key="7">
    <source>
        <dbReference type="ARBA" id="ARBA00022839"/>
    </source>
</evidence>
<evidence type="ECO:0000256" key="12">
    <source>
        <dbReference type="PIRSR" id="PIRSR004803-3"/>
    </source>
</evidence>
<feature type="active site" description="Proton donor" evidence="10">
    <location>
        <position position="211"/>
    </location>
</feature>
<feature type="binding site" evidence="11">
    <location>
        <begin position="248"/>
        <end position="250"/>
    </location>
    <ligand>
        <name>substrate</name>
    </ligand>
</feature>
<evidence type="ECO:0000256" key="8">
    <source>
        <dbReference type="ARBA" id="ARBA00022884"/>
    </source>
</evidence>
<keyword evidence="6 12" id="KW-0862">Zinc</keyword>
<keyword evidence="12" id="KW-0106">Calcium</keyword>
<dbReference type="RefSeq" id="WP_168104711.1">
    <property type="nucleotide sequence ID" value="NZ_CP051215.1"/>
</dbReference>
<keyword evidence="1 9" id="KW-0963">Cytoplasm</keyword>
<gene>
    <name evidence="9" type="primary">rnj</name>
    <name evidence="14" type="ORF">HER12_00490</name>
</gene>
<evidence type="ECO:0000256" key="5">
    <source>
        <dbReference type="ARBA" id="ARBA00022801"/>
    </source>
</evidence>
<feature type="binding site" evidence="12">
    <location>
        <position position="92"/>
    </location>
    <ligand>
        <name>Zn(2+)</name>
        <dbReference type="ChEBI" id="CHEBI:29105"/>
        <label>1</label>
        <note>catalytic</note>
    </ligand>
</feature>
<keyword evidence="2 9" id="KW-0540">Nuclease</keyword>
<feature type="binding site" evidence="12">
    <location>
        <position position="158"/>
    </location>
    <ligand>
        <name>Zn(2+)</name>
        <dbReference type="ChEBI" id="CHEBI:29105"/>
        <label>1</label>
        <note>catalytic</note>
    </ligand>
</feature>
<feature type="binding site" evidence="12">
    <location>
        <position position="407"/>
    </location>
    <ligand>
        <name>Zn(2+)</name>
        <dbReference type="ChEBI" id="CHEBI:29105"/>
        <label>1</label>
        <note>catalytic</note>
    </ligand>
</feature>
<dbReference type="Pfam" id="PF00753">
    <property type="entry name" value="Lactamase_B"/>
    <property type="match status" value="1"/>
</dbReference>
<dbReference type="Pfam" id="PF22505">
    <property type="entry name" value="RNase_J_b_CASP"/>
    <property type="match status" value="1"/>
</dbReference>
<dbReference type="HAMAP" id="MF_01491">
    <property type="entry name" value="RNase_J_bact"/>
    <property type="match status" value="1"/>
</dbReference>
<dbReference type="InterPro" id="IPR055132">
    <property type="entry name" value="RNase_J_b_CASP"/>
</dbReference>
<comment type="caution">
    <text evidence="14">The sequence shown here is derived from an EMBL/GenBank/DDBJ whole genome shotgun (WGS) entry which is preliminary data.</text>
</comment>
<evidence type="ECO:0000256" key="9">
    <source>
        <dbReference type="HAMAP-Rule" id="MF_01491"/>
    </source>
</evidence>
<feature type="domain" description="Metallo-beta-lactamase" evidence="13">
    <location>
        <begin position="35"/>
        <end position="231"/>
    </location>
</feature>
<evidence type="ECO:0000256" key="1">
    <source>
        <dbReference type="ARBA" id="ARBA00022490"/>
    </source>
</evidence>
<evidence type="ECO:0000256" key="2">
    <source>
        <dbReference type="ARBA" id="ARBA00022722"/>
    </source>
</evidence>
<feature type="binding site" evidence="12">
    <location>
        <position position="461"/>
    </location>
    <ligand>
        <name>Ca(2+)</name>
        <dbReference type="ChEBI" id="CHEBI:29108"/>
    </ligand>
</feature>
<feature type="binding site" evidence="12">
    <location>
        <position position="93"/>
    </location>
    <ligand>
        <name>Zn(2+)</name>
        <dbReference type="ChEBI" id="CHEBI:29105"/>
        <label>1</label>
        <note>catalytic</note>
    </ligand>
</feature>
<dbReference type="InterPro" id="IPR001587">
    <property type="entry name" value="RNase_J_CS"/>
</dbReference>
<evidence type="ECO:0000259" key="13">
    <source>
        <dbReference type="SMART" id="SM00849"/>
    </source>
</evidence>
<dbReference type="PIRSF" id="PIRSF004803">
    <property type="entry name" value="RnjA"/>
    <property type="match status" value="1"/>
</dbReference>
<dbReference type="InterPro" id="IPR042173">
    <property type="entry name" value="RNase_J_2"/>
</dbReference>
<evidence type="ECO:0000256" key="6">
    <source>
        <dbReference type="ARBA" id="ARBA00022833"/>
    </source>
</evidence>
<dbReference type="PROSITE" id="PS01292">
    <property type="entry name" value="UPF0036"/>
    <property type="match status" value="1"/>
</dbReference>
<feature type="active site" description="Proton acceptor" evidence="10">
    <location>
        <position position="385"/>
    </location>
</feature>
<keyword evidence="4 9" id="KW-0255">Endonuclease</keyword>
<dbReference type="InterPro" id="IPR001279">
    <property type="entry name" value="Metallo-B-lactamas"/>
</dbReference>
<feature type="binding site" evidence="12">
    <location>
        <position position="63"/>
    </location>
    <ligand>
        <name>Ca(2+)</name>
        <dbReference type="ChEBI" id="CHEBI:29108"/>
    </ligand>
</feature>
<dbReference type="GO" id="GO:0005737">
    <property type="term" value="C:cytoplasm"/>
    <property type="evidence" value="ECO:0007669"/>
    <property type="project" value="UniProtKB-SubCell"/>
</dbReference>
<evidence type="ECO:0000256" key="11">
    <source>
        <dbReference type="PIRSR" id="PIRSR004803-2"/>
    </source>
</evidence>
<feature type="binding site" evidence="9 11">
    <location>
        <begin position="381"/>
        <end position="385"/>
    </location>
    <ligand>
        <name>substrate</name>
    </ligand>
</feature>
<comment type="subcellular location">
    <subcellularLocation>
        <location evidence="9">Cytoplasm</location>
    </subcellularLocation>
</comment>
<evidence type="ECO:0000313" key="14">
    <source>
        <dbReference type="EMBL" id="NKE38234.1"/>
    </source>
</evidence>
<feature type="binding site" evidence="12">
    <location>
        <position position="88"/>
    </location>
    <ligand>
        <name>Zn(2+)</name>
        <dbReference type="ChEBI" id="CHEBI:29105"/>
        <label>1</label>
        <note>catalytic</note>
    </ligand>
</feature>
<name>A0A846TZN3_9MOLU</name>
<protein>
    <recommendedName>
        <fullName evidence="9">Ribonuclease J</fullName>
        <shortName evidence="9">RNase J</shortName>
        <ecNumber evidence="9">3.1.-.-</ecNumber>
    </recommendedName>
</protein>
<dbReference type="Pfam" id="PF07521">
    <property type="entry name" value="RMMBL"/>
    <property type="match status" value="1"/>
</dbReference>
<dbReference type="InterPro" id="IPR030854">
    <property type="entry name" value="RNase_J_bac"/>
</dbReference>
<dbReference type="Gene3D" id="3.60.15.10">
    <property type="entry name" value="Ribonuclease Z/Hydroxyacylglutathione hydrolase-like"/>
    <property type="match status" value="1"/>
</dbReference>
<dbReference type="InterPro" id="IPR004613">
    <property type="entry name" value="RNase_J"/>
</dbReference>
<keyword evidence="15" id="KW-1185">Reference proteome</keyword>
<dbReference type="SUPFAM" id="SSF56281">
    <property type="entry name" value="Metallo-hydrolase/oxidoreductase"/>
    <property type="match status" value="1"/>
</dbReference>
<dbReference type="PANTHER" id="PTHR43694:SF1">
    <property type="entry name" value="RIBONUCLEASE J"/>
    <property type="match status" value="1"/>
</dbReference>
<reference evidence="14 15" key="1">
    <citation type="submission" date="2020-04" db="EMBL/GenBank/DDBJ databases">
        <title>Complete genome sequence of Spiroplasma platyhelix ATCC 51748, an insect isolate.</title>
        <authorList>
            <person name="Green E.A."/>
            <person name="Klassen J.L."/>
        </authorList>
    </citation>
    <scope>NUCLEOTIDE SEQUENCE [LARGE SCALE GENOMIC DNA]</scope>
    <source>
        <strain evidence="14 15">PALS-1</strain>
    </source>
</reference>
<dbReference type="GO" id="GO:0008270">
    <property type="term" value="F:zinc ion binding"/>
    <property type="evidence" value="ECO:0007669"/>
    <property type="project" value="InterPro"/>
</dbReference>
<dbReference type="GO" id="GO:0006364">
    <property type="term" value="P:rRNA processing"/>
    <property type="evidence" value="ECO:0007669"/>
    <property type="project" value="UniProtKB-UniRule"/>
</dbReference>
<dbReference type="Proteomes" id="UP000584587">
    <property type="component" value="Unassembled WGS sequence"/>
</dbReference>
<dbReference type="InterPro" id="IPR036866">
    <property type="entry name" value="RibonucZ/Hydroxyglut_hydro"/>
</dbReference>
<comment type="subunit">
    <text evidence="9">Homodimer, may be a subunit of the RNA degradosome.</text>
</comment>
<evidence type="ECO:0000256" key="10">
    <source>
        <dbReference type="PIRSR" id="PIRSR004803-1"/>
    </source>
</evidence>
<evidence type="ECO:0000256" key="3">
    <source>
        <dbReference type="ARBA" id="ARBA00022723"/>
    </source>
</evidence>
<dbReference type="InterPro" id="IPR011108">
    <property type="entry name" value="RMMBL"/>
</dbReference>
<dbReference type="GO" id="GO:0004534">
    <property type="term" value="F:5'-3' RNA exonuclease activity"/>
    <property type="evidence" value="ECO:0007669"/>
    <property type="project" value="UniProtKB-UniRule"/>
</dbReference>
<dbReference type="Gene3D" id="3.10.20.580">
    <property type="match status" value="1"/>
</dbReference>
<dbReference type="InterPro" id="IPR041636">
    <property type="entry name" value="RNase_J_C"/>
</dbReference>
<comment type="cofactor">
    <cofactor evidence="12">
        <name>Zn(2+)</name>
        <dbReference type="ChEBI" id="CHEBI:29105"/>
    </cofactor>
    <text evidence="12">Binds 2 Zn(2+) ions per subunit. It is not clear if Zn(2+) or Mg(2+) is physiologically important.</text>
</comment>
<dbReference type="SMART" id="SM00849">
    <property type="entry name" value="Lactamase_B"/>
    <property type="match status" value="1"/>
</dbReference>
<keyword evidence="8 9" id="KW-0694">RNA-binding</keyword>
<sequence length="576" mass="64394">MLEEKKLNNEKIKPQEHKTSQVTKIFALGGLEEIGKNTYVVEEGNEIILIDAGVKFPDETMPGIEAVIPDYSYLKENKEKIKAIFITHGHEDHIGGIPYLLKEIDTIPKIYAPKLAAALIRHKLKDKGVRTKTKIEIIDGNSVIKTKKFTVNFFAVNHSIPDAFGVCVKSPNGRIVSTGDYKFDWTPLGHQADLEKMAQMGKDGVTLFLADSTNAEVPGYTMTEMIIVKRISELFAKAKGRILISTFASNVHRIQQIVEVASNHKRKVVVIGRSLERIINVIRQMGHLKVKDDCFIKPDEAKKYHNNQIVILCTGSQGEPLAALSRIANREHRQIKIIPGDTVIFSSSAIPGNKLNVERVINKLTRLNAIVEENSPLNWLHTSGHASQEEQKLMISLIKPKYFMPMHGDYRMLKTHKETAISVGVKEENAFICANGDQIIMEKGHCHLSNQRINADPIYVDGGKDMSEVTTTAIIRDRQILSKEGLIAIVVSIDSQNNKLLAPPTFISRGSFYVRDSAPLVAESIAIVTKAINDVLKNEKVTFAILKNTIKSNLAPFIFKKKRRNPLIIPVILNKK</sequence>
<feature type="binding site" evidence="12">
    <location>
        <position position="90"/>
    </location>
    <ligand>
        <name>Zn(2+)</name>
        <dbReference type="ChEBI" id="CHEBI:29105"/>
        <label>1</label>
        <note>catalytic</note>
    </ligand>
</feature>
<dbReference type="EC" id="3.1.-.-" evidence="9"/>
<comment type="cofactor">
    <cofactor evidence="12">
        <name>Ca(2+)</name>
        <dbReference type="ChEBI" id="CHEBI:29108"/>
    </cofactor>
    <text evidence="12">Binds 1 Ca(2+) cation per subunit. Seen in 1 crystal structure, it is not clear if it is physiologically important.</text>
</comment>
<comment type="similarity">
    <text evidence="9">Belongs to the metallo-beta-lactamase superfamily. RNA-metabolizing metallo-beta-lactamase-like family. Bacterial RNase J subfamily.</text>
</comment>
<proteinExistence type="inferred from homology"/>
<accession>A0A846TZN3</accession>
<evidence type="ECO:0000313" key="15">
    <source>
        <dbReference type="Proteomes" id="UP000584587"/>
    </source>
</evidence>
<dbReference type="GO" id="GO:0003723">
    <property type="term" value="F:RNA binding"/>
    <property type="evidence" value="ECO:0007669"/>
    <property type="project" value="UniProtKB-UniRule"/>
</dbReference>
<keyword evidence="7 9" id="KW-0269">Exonuclease</keyword>
<comment type="function">
    <text evidence="9">An RNase that has 5'-3' exonuclease and possibly endonuclease activity. Involved in maturation of rRNA and in some organisms also mRNA maturation and/or decay.</text>
</comment>
<keyword evidence="5 9" id="KW-0378">Hydrolase</keyword>
<dbReference type="NCBIfam" id="TIGR00649">
    <property type="entry name" value="MG423"/>
    <property type="match status" value="1"/>
</dbReference>